<evidence type="ECO:0000313" key="1">
    <source>
        <dbReference type="EMBL" id="EGY29512.1"/>
    </source>
</evidence>
<dbReference type="AlphaFoldDB" id="G2GXM4"/>
<sequence length="97" mass="10342">MASCILEIKSLVLADTLDFLHKLLRGANARLPSALLPFAFEAAVLLAAGVRPHGMSTLIGRSPWQPKATSKGKGISDGTLLVNLLFSQNKTDIESNL</sequence>
<name>G2GXM4_9ENTR</name>
<proteinExistence type="predicted"/>
<keyword evidence="2" id="KW-1185">Reference proteome</keyword>
<protein>
    <submittedName>
        <fullName evidence="1">Uncharacterized protein</fullName>
    </submittedName>
</protein>
<accession>G2GXM4</accession>
<dbReference type="Proteomes" id="UP000004116">
    <property type="component" value="Unassembled WGS sequence"/>
</dbReference>
<organism evidence="1 2">
    <name type="scientific">Candidatus Regiella insecticola 5.15</name>
    <dbReference type="NCBI Taxonomy" id="1005043"/>
    <lineage>
        <taxon>Bacteria</taxon>
        <taxon>Pseudomonadati</taxon>
        <taxon>Pseudomonadota</taxon>
        <taxon>Gammaproteobacteria</taxon>
        <taxon>Enterobacterales</taxon>
        <taxon>Enterobacteriaceae</taxon>
        <taxon>aphid secondary symbionts</taxon>
        <taxon>Candidatus Regiella</taxon>
    </lineage>
</organism>
<reference evidence="1 2" key="1">
    <citation type="journal article" date="2012" name="Genome Res.">
        <title>Genomic basis of endosymbiont-conferred protection against an insect parasitoid.</title>
        <authorList>
            <person name="Hansen A.K."/>
            <person name="Vorburger C."/>
            <person name="Moran N.A."/>
        </authorList>
    </citation>
    <scope>NUCLEOTIDE SEQUENCE [LARGE SCALE GENOMIC DNA]</scope>
    <source>
        <strain evidence="2">R5.15</strain>
    </source>
</reference>
<comment type="caution">
    <text evidence="1">The sequence shown here is derived from an EMBL/GenBank/DDBJ whole genome shotgun (WGS) entry which is preliminary data.</text>
</comment>
<evidence type="ECO:0000313" key="2">
    <source>
        <dbReference type="Proteomes" id="UP000004116"/>
    </source>
</evidence>
<gene>
    <name evidence="1" type="ORF">Rin_00005170</name>
</gene>
<dbReference type="EMBL" id="AGCA01000111">
    <property type="protein sequence ID" value="EGY29512.1"/>
    <property type="molecule type" value="Genomic_DNA"/>
</dbReference>